<evidence type="ECO:0000313" key="3">
    <source>
        <dbReference type="Proteomes" id="UP000078512"/>
    </source>
</evidence>
<dbReference type="InterPro" id="IPR011990">
    <property type="entry name" value="TPR-like_helical_dom_sf"/>
</dbReference>
<accession>A0A197JN47</accession>
<protein>
    <recommendedName>
        <fullName evidence="4">TPR-like protein</fullName>
    </recommendedName>
</protein>
<reference evidence="2 3" key="1">
    <citation type="submission" date="2016-05" db="EMBL/GenBank/DDBJ databases">
        <title>Genome sequencing reveals origins of a unique bacterial endosymbiosis in the earliest lineages of terrestrial Fungi.</title>
        <authorList>
            <consortium name="DOE Joint Genome Institute"/>
            <person name="Uehling J."/>
            <person name="Gryganskyi A."/>
            <person name="Hameed K."/>
            <person name="Tschaplinski T."/>
            <person name="Misztal P."/>
            <person name="Wu S."/>
            <person name="Desiro A."/>
            <person name="Vande Pol N."/>
            <person name="Du Z.-Y."/>
            <person name="Zienkiewicz A."/>
            <person name="Zienkiewicz K."/>
            <person name="Morin E."/>
            <person name="Tisserant E."/>
            <person name="Splivallo R."/>
            <person name="Hainaut M."/>
            <person name="Henrissat B."/>
            <person name="Ohm R."/>
            <person name="Kuo A."/>
            <person name="Yan J."/>
            <person name="Lipzen A."/>
            <person name="Nolan M."/>
            <person name="Labutti K."/>
            <person name="Barry K."/>
            <person name="Goldstein A."/>
            <person name="Labbe J."/>
            <person name="Schadt C."/>
            <person name="Tuskan G."/>
            <person name="Grigoriev I."/>
            <person name="Martin F."/>
            <person name="Vilgalys R."/>
            <person name="Bonito G."/>
        </authorList>
    </citation>
    <scope>NUCLEOTIDE SEQUENCE [LARGE SCALE GENOMIC DNA]</scope>
    <source>
        <strain evidence="2 3">AG-77</strain>
    </source>
</reference>
<gene>
    <name evidence="2" type="ORF">K457DRAFT_99410</name>
</gene>
<dbReference type="InterPro" id="IPR006597">
    <property type="entry name" value="Sel1-like"/>
</dbReference>
<dbReference type="AlphaFoldDB" id="A0A197JN47"/>
<evidence type="ECO:0000313" key="2">
    <source>
        <dbReference type="EMBL" id="OAQ25784.1"/>
    </source>
</evidence>
<dbReference type="SMART" id="SM00671">
    <property type="entry name" value="SEL1"/>
    <property type="match status" value="1"/>
</dbReference>
<evidence type="ECO:0000256" key="1">
    <source>
        <dbReference type="SAM" id="MobiDB-lite"/>
    </source>
</evidence>
<dbReference type="Gene3D" id="1.25.40.10">
    <property type="entry name" value="Tetratricopeptide repeat domain"/>
    <property type="match status" value="1"/>
</dbReference>
<sequence>MNNDEIRQMRSEARKRKGLQERDNDQSLKDLSLKSRQKFKDMKNMDEIKRVLFDDNPALEHVWAGHEYRDDQNYHMSAECYKQAADMRNPEGMYNLALFMINGQGVSKDYPQALKLLLEISKFDAFD</sequence>
<dbReference type="Pfam" id="PF08238">
    <property type="entry name" value="Sel1"/>
    <property type="match status" value="2"/>
</dbReference>
<keyword evidence="3" id="KW-1185">Reference proteome</keyword>
<dbReference type="SUPFAM" id="SSF81901">
    <property type="entry name" value="HCP-like"/>
    <property type="match status" value="1"/>
</dbReference>
<proteinExistence type="predicted"/>
<dbReference type="OrthoDB" id="2116580at2759"/>
<dbReference type="Proteomes" id="UP000078512">
    <property type="component" value="Unassembled WGS sequence"/>
</dbReference>
<evidence type="ECO:0008006" key="4">
    <source>
        <dbReference type="Google" id="ProtNLM"/>
    </source>
</evidence>
<organism evidence="2 3">
    <name type="scientific">Linnemannia elongata AG-77</name>
    <dbReference type="NCBI Taxonomy" id="1314771"/>
    <lineage>
        <taxon>Eukaryota</taxon>
        <taxon>Fungi</taxon>
        <taxon>Fungi incertae sedis</taxon>
        <taxon>Mucoromycota</taxon>
        <taxon>Mortierellomycotina</taxon>
        <taxon>Mortierellomycetes</taxon>
        <taxon>Mortierellales</taxon>
        <taxon>Mortierellaceae</taxon>
        <taxon>Linnemannia</taxon>
    </lineage>
</organism>
<feature type="region of interest" description="Disordered" evidence="1">
    <location>
        <begin position="1"/>
        <end position="33"/>
    </location>
</feature>
<name>A0A197JN47_9FUNG</name>
<dbReference type="EMBL" id="KV442074">
    <property type="protein sequence ID" value="OAQ25784.1"/>
    <property type="molecule type" value="Genomic_DNA"/>
</dbReference>
<feature type="non-terminal residue" evidence="2">
    <location>
        <position position="127"/>
    </location>
</feature>